<name>A0A6L8W9C0_9PROT</name>
<sequence>MNREKSEIIALQALTYIAGQEKTMSWMLAETGIDQGTLAESAQNPEILAGVLDFLLMHEEILIDFCTNEKLDPASMNRARQFLPGAPVEDY</sequence>
<dbReference type="Proteomes" id="UP000476030">
    <property type="component" value="Unassembled WGS sequence"/>
</dbReference>
<gene>
    <name evidence="1" type="ORF">GQE98_10715</name>
</gene>
<evidence type="ECO:0000313" key="1">
    <source>
        <dbReference type="EMBL" id="MZR31104.1"/>
    </source>
</evidence>
<comment type="caution">
    <text evidence="1">The sequence shown here is derived from an EMBL/GenBank/DDBJ whole genome shotgun (WGS) entry which is preliminary data.</text>
</comment>
<keyword evidence="2" id="KW-1185">Reference proteome</keyword>
<dbReference type="AlphaFoldDB" id="A0A6L8W9C0"/>
<evidence type="ECO:0000313" key="2">
    <source>
        <dbReference type="Proteomes" id="UP000476030"/>
    </source>
</evidence>
<protein>
    <submittedName>
        <fullName evidence="1">DUF3572 family protein</fullName>
    </submittedName>
</protein>
<organism evidence="1 2">
    <name type="scientific">Sneathiella litorea</name>
    <dbReference type="NCBI Taxonomy" id="2606216"/>
    <lineage>
        <taxon>Bacteria</taxon>
        <taxon>Pseudomonadati</taxon>
        <taxon>Pseudomonadota</taxon>
        <taxon>Alphaproteobacteria</taxon>
        <taxon>Sneathiellales</taxon>
        <taxon>Sneathiellaceae</taxon>
        <taxon>Sneathiella</taxon>
    </lineage>
</organism>
<proteinExistence type="predicted"/>
<dbReference type="EMBL" id="WTUW01000002">
    <property type="protein sequence ID" value="MZR31104.1"/>
    <property type="molecule type" value="Genomic_DNA"/>
</dbReference>
<dbReference type="Pfam" id="PF12096">
    <property type="entry name" value="DUF3572"/>
    <property type="match status" value="1"/>
</dbReference>
<dbReference type="RefSeq" id="WP_161315633.1">
    <property type="nucleotide sequence ID" value="NZ_WTUW01000002.1"/>
</dbReference>
<accession>A0A6L8W9C0</accession>
<reference evidence="1 2" key="1">
    <citation type="submission" date="2019-12" db="EMBL/GenBank/DDBJ databases">
        <title>Snethiella sp. nov. sp. isolated from sea sand.</title>
        <authorList>
            <person name="Kim J."/>
            <person name="Jeong S.E."/>
            <person name="Jung H.S."/>
            <person name="Jeon C.O."/>
        </authorList>
    </citation>
    <scope>NUCLEOTIDE SEQUENCE [LARGE SCALE GENOMIC DNA]</scope>
    <source>
        <strain evidence="1 2">DP05</strain>
    </source>
</reference>
<dbReference type="InterPro" id="IPR021955">
    <property type="entry name" value="DUF3572"/>
</dbReference>